<dbReference type="Pfam" id="PF02817">
    <property type="entry name" value="E3_binding"/>
    <property type="match status" value="1"/>
</dbReference>
<dbReference type="InterPro" id="IPR050743">
    <property type="entry name" value="2-oxoacid_DH_E2_comp"/>
</dbReference>
<dbReference type="Proteomes" id="UP000552709">
    <property type="component" value="Unassembled WGS sequence"/>
</dbReference>
<dbReference type="PROSITE" id="PS00189">
    <property type="entry name" value="LIPOYL"/>
    <property type="match status" value="1"/>
</dbReference>
<feature type="compositionally biased region" description="Polar residues" evidence="7">
    <location>
        <begin position="183"/>
        <end position="199"/>
    </location>
</feature>
<dbReference type="Pfam" id="PF00364">
    <property type="entry name" value="Biotin_lipoyl"/>
    <property type="match status" value="1"/>
</dbReference>
<evidence type="ECO:0000256" key="7">
    <source>
        <dbReference type="SAM" id="MobiDB-lite"/>
    </source>
</evidence>
<dbReference type="PROSITE" id="PS50968">
    <property type="entry name" value="BIOTINYL_LIPOYL"/>
    <property type="match status" value="1"/>
</dbReference>
<gene>
    <name evidence="10" type="ORF">HNQ08_004660</name>
</gene>
<reference evidence="10 11" key="1">
    <citation type="submission" date="2020-08" db="EMBL/GenBank/DDBJ databases">
        <title>Genomic Encyclopedia of Type Strains, Phase IV (KMG-IV): sequencing the most valuable type-strain genomes for metagenomic binning, comparative biology and taxonomic classification.</title>
        <authorList>
            <person name="Goeker M."/>
        </authorList>
    </citation>
    <scope>NUCLEOTIDE SEQUENCE [LARGE SCALE GENOMIC DNA]</scope>
    <source>
        <strain evidence="10 11">DSM 27939</strain>
    </source>
</reference>
<keyword evidence="3 6" id="KW-0808">Transferase</keyword>
<dbReference type="InterPro" id="IPR036625">
    <property type="entry name" value="E3-bd_dom_sf"/>
</dbReference>
<dbReference type="PANTHER" id="PTHR43178:SF5">
    <property type="entry name" value="LIPOAMIDE ACYLTRANSFERASE COMPONENT OF BRANCHED-CHAIN ALPHA-KETO ACID DEHYDROGENASE COMPLEX, MITOCHONDRIAL"/>
    <property type="match status" value="1"/>
</dbReference>
<feature type="compositionally biased region" description="Low complexity" evidence="7">
    <location>
        <begin position="242"/>
        <end position="280"/>
    </location>
</feature>
<feature type="domain" description="Peripheral subunit-binding (PSBD)" evidence="9">
    <location>
        <begin position="205"/>
        <end position="242"/>
    </location>
</feature>
<dbReference type="InterPro" id="IPR003016">
    <property type="entry name" value="2-oxoA_DH_lipoyl-BS"/>
</dbReference>
<sequence>MKEILLPELAESVVEGEILKWLVEEGDTIALEQPLCEVMTDKVTVELPSPAAGVLSKRMAQEGDVVAVHAVIALIDEGGEAGAAAPPRSETAQTKQPSPTQAIQDSGENPGTAEVQLPPQAQEERDQMTGNEDDAGGSIVEAGHMKGGDDDSTSLFKAFASDEQVKVQGLGSRSGSGAPGSYTAGTGTLNREPTPSSARTDGRVLAVPAARQLAREMNIDLAQVQGSGPNGRIRVQDVMAHGQAAGGQAATPQAAPAQPQPQASQPQAAPAPASSPQPAAKGTGGLPVAAVQYRTPKGYEHLEDRVPLRGMRRAISNQMQASHLYTVRTLTVDEVNLTKLVEFRSRVKDEAAAAGVKLSYLPFIFKAVTAALKKYPSLNTSFDEASGEIVQKRYYNMGMAVATEAGLTVPVLKDVNQKSIFELAREVVDLAGRAGAGKLAADELAGSTFSITNIGSIGALFSFPIINVPDAAILGIHSIVKRPIVDEHDNIVVAHMMYLSLSFDHRLVDGAEAARFCKEVIRLLENPDRLMLEAM</sequence>
<dbReference type="AlphaFoldDB" id="A0A7W8JYK5"/>
<evidence type="ECO:0000259" key="9">
    <source>
        <dbReference type="PROSITE" id="PS51826"/>
    </source>
</evidence>
<dbReference type="InterPro" id="IPR011053">
    <property type="entry name" value="Single_hybrid_motif"/>
</dbReference>
<feature type="domain" description="Lipoyl-binding" evidence="8">
    <location>
        <begin position="1"/>
        <end position="76"/>
    </location>
</feature>
<protein>
    <recommendedName>
        <fullName evidence="6">Dihydrolipoamide acetyltransferase component of pyruvate dehydrogenase complex</fullName>
        <ecNumber evidence="6">2.3.1.-</ecNumber>
    </recommendedName>
</protein>
<dbReference type="GO" id="GO:0016407">
    <property type="term" value="F:acetyltransferase activity"/>
    <property type="evidence" value="ECO:0007669"/>
    <property type="project" value="TreeGrafter"/>
</dbReference>
<dbReference type="FunFam" id="3.30.559.10:FF:000007">
    <property type="entry name" value="Dihydrolipoamide acetyltransferase component of pyruvate dehydrogenase complex"/>
    <property type="match status" value="1"/>
</dbReference>
<dbReference type="SUPFAM" id="SSF51230">
    <property type="entry name" value="Single hybrid motif"/>
    <property type="match status" value="1"/>
</dbReference>
<comment type="similarity">
    <text evidence="2 6">Belongs to the 2-oxoacid dehydrogenase family.</text>
</comment>
<accession>A0A7W8JYK5</accession>
<evidence type="ECO:0000256" key="6">
    <source>
        <dbReference type="RuleBase" id="RU003423"/>
    </source>
</evidence>
<keyword evidence="4 6" id="KW-0450">Lipoyl</keyword>
<evidence type="ECO:0000256" key="4">
    <source>
        <dbReference type="ARBA" id="ARBA00022823"/>
    </source>
</evidence>
<dbReference type="GO" id="GO:0005737">
    <property type="term" value="C:cytoplasm"/>
    <property type="evidence" value="ECO:0007669"/>
    <property type="project" value="TreeGrafter"/>
</dbReference>
<dbReference type="Gene3D" id="3.30.559.10">
    <property type="entry name" value="Chloramphenicol acetyltransferase-like domain"/>
    <property type="match status" value="1"/>
</dbReference>
<comment type="caution">
    <text evidence="10">The sequence shown here is derived from an EMBL/GenBank/DDBJ whole genome shotgun (WGS) entry which is preliminary data.</text>
</comment>
<dbReference type="PANTHER" id="PTHR43178">
    <property type="entry name" value="DIHYDROLIPOAMIDE ACETYLTRANSFERASE COMPONENT OF PYRUVATE DEHYDROGENASE COMPLEX"/>
    <property type="match status" value="1"/>
</dbReference>
<dbReference type="GO" id="GO:0031405">
    <property type="term" value="F:lipoic acid binding"/>
    <property type="evidence" value="ECO:0007669"/>
    <property type="project" value="TreeGrafter"/>
</dbReference>
<evidence type="ECO:0000313" key="11">
    <source>
        <dbReference type="Proteomes" id="UP000552709"/>
    </source>
</evidence>
<dbReference type="Gene3D" id="2.40.50.100">
    <property type="match status" value="1"/>
</dbReference>
<dbReference type="SUPFAM" id="SSF47005">
    <property type="entry name" value="Peripheral subunit-binding domain of 2-oxo acid dehydrogenase complex"/>
    <property type="match status" value="1"/>
</dbReference>
<evidence type="ECO:0000256" key="5">
    <source>
        <dbReference type="ARBA" id="ARBA00023315"/>
    </source>
</evidence>
<keyword evidence="10" id="KW-0670">Pyruvate</keyword>
<dbReference type="CDD" id="cd06849">
    <property type="entry name" value="lipoyl_domain"/>
    <property type="match status" value="1"/>
</dbReference>
<dbReference type="InterPro" id="IPR000089">
    <property type="entry name" value="Biotin_lipoyl"/>
</dbReference>
<dbReference type="RefSeq" id="WP_184137113.1">
    <property type="nucleotide sequence ID" value="NZ_JACHFL010000019.1"/>
</dbReference>
<dbReference type="SUPFAM" id="SSF52777">
    <property type="entry name" value="CoA-dependent acyltransferases"/>
    <property type="match status" value="1"/>
</dbReference>
<dbReference type="Pfam" id="PF00198">
    <property type="entry name" value="2-oxoacid_dh"/>
    <property type="match status" value="1"/>
</dbReference>
<dbReference type="EMBL" id="JACHFL010000019">
    <property type="protein sequence ID" value="MBB5365539.1"/>
    <property type="molecule type" value="Genomic_DNA"/>
</dbReference>
<dbReference type="Gene3D" id="4.10.320.10">
    <property type="entry name" value="E3-binding domain"/>
    <property type="match status" value="1"/>
</dbReference>
<dbReference type="EC" id="2.3.1.-" evidence="6"/>
<organism evidence="10 11">
    <name type="scientific">Deinococcus humi</name>
    <dbReference type="NCBI Taxonomy" id="662880"/>
    <lineage>
        <taxon>Bacteria</taxon>
        <taxon>Thermotogati</taxon>
        <taxon>Deinococcota</taxon>
        <taxon>Deinococci</taxon>
        <taxon>Deinococcales</taxon>
        <taxon>Deinococcaceae</taxon>
        <taxon>Deinococcus</taxon>
    </lineage>
</organism>
<evidence type="ECO:0000313" key="10">
    <source>
        <dbReference type="EMBL" id="MBB5365539.1"/>
    </source>
</evidence>
<proteinExistence type="inferred from homology"/>
<feature type="compositionally biased region" description="Polar residues" evidence="7">
    <location>
        <begin position="90"/>
        <end position="109"/>
    </location>
</feature>
<feature type="region of interest" description="Disordered" evidence="7">
    <location>
        <begin position="242"/>
        <end position="284"/>
    </location>
</feature>
<name>A0A7W8JYK5_9DEIO</name>
<feature type="region of interest" description="Disordered" evidence="7">
    <location>
        <begin position="81"/>
        <end position="202"/>
    </location>
</feature>
<evidence type="ECO:0000256" key="3">
    <source>
        <dbReference type="ARBA" id="ARBA00022679"/>
    </source>
</evidence>
<dbReference type="InterPro" id="IPR004167">
    <property type="entry name" value="PSBD"/>
</dbReference>
<dbReference type="InterPro" id="IPR023213">
    <property type="entry name" value="CAT-like_dom_sf"/>
</dbReference>
<evidence type="ECO:0000256" key="1">
    <source>
        <dbReference type="ARBA" id="ARBA00001938"/>
    </source>
</evidence>
<dbReference type="PROSITE" id="PS51826">
    <property type="entry name" value="PSBD"/>
    <property type="match status" value="1"/>
</dbReference>
<dbReference type="InterPro" id="IPR001078">
    <property type="entry name" value="2-oxoacid_DH_actylTfrase"/>
</dbReference>
<evidence type="ECO:0000256" key="2">
    <source>
        <dbReference type="ARBA" id="ARBA00007317"/>
    </source>
</evidence>
<keyword evidence="11" id="KW-1185">Reference proteome</keyword>
<keyword evidence="5 6" id="KW-0012">Acyltransferase</keyword>
<evidence type="ECO:0000259" key="8">
    <source>
        <dbReference type="PROSITE" id="PS50968"/>
    </source>
</evidence>
<comment type="cofactor">
    <cofactor evidence="1 6">
        <name>(R)-lipoate</name>
        <dbReference type="ChEBI" id="CHEBI:83088"/>
    </cofactor>
</comment>